<dbReference type="Pfam" id="PF00076">
    <property type="entry name" value="RRM_1"/>
    <property type="match status" value="1"/>
</dbReference>
<dbReference type="Proteomes" id="UP000095192">
    <property type="component" value="Unassembled WGS sequence"/>
</dbReference>
<dbReference type="InterPro" id="IPR012677">
    <property type="entry name" value="Nucleotide-bd_a/b_plait_sf"/>
</dbReference>
<dbReference type="SUPFAM" id="SSF54928">
    <property type="entry name" value="RNA-binding domain, RBD"/>
    <property type="match status" value="1"/>
</dbReference>
<feature type="region of interest" description="Disordered" evidence="1">
    <location>
        <begin position="1"/>
        <end position="21"/>
    </location>
</feature>
<evidence type="ECO:0000313" key="4">
    <source>
        <dbReference type="Proteomes" id="UP000095192"/>
    </source>
</evidence>
<dbReference type="InParanoid" id="A0A1D3DA48"/>
<feature type="compositionally biased region" description="Low complexity" evidence="1">
    <location>
        <begin position="1"/>
        <end position="16"/>
    </location>
</feature>
<dbReference type="InterPro" id="IPR000504">
    <property type="entry name" value="RRM_dom"/>
</dbReference>
<name>A0A1D3DA48_9EIME</name>
<evidence type="ECO:0000256" key="1">
    <source>
        <dbReference type="SAM" id="MobiDB-lite"/>
    </source>
</evidence>
<dbReference type="VEuPathDB" id="ToxoDB:LOC34622500"/>
<dbReference type="CDD" id="cd00590">
    <property type="entry name" value="RRM_SF"/>
    <property type="match status" value="1"/>
</dbReference>
<dbReference type="VEuPathDB" id="ToxoDB:cyc_07841"/>
<dbReference type="InterPro" id="IPR035979">
    <property type="entry name" value="RBD_domain_sf"/>
</dbReference>
<organism evidence="3 4">
    <name type="scientific">Cyclospora cayetanensis</name>
    <dbReference type="NCBI Taxonomy" id="88456"/>
    <lineage>
        <taxon>Eukaryota</taxon>
        <taxon>Sar</taxon>
        <taxon>Alveolata</taxon>
        <taxon>Apicomplexa</taxon>
        <taxon>Conoidasida</taxon>
        <taxon>Coccidia</taxon>
        <taxon>Eucoccidiorida</taxon>
        <taxon>Eimeriorina</taxon>
        <taxon>Eimeriidae</taxon>
        <taxon>Cyclospora</taxon>
    </lineage>
</organism>
<dbReference type="EMBL" id="JROU02000106">
    <property type="protein sequence ID" value="OEH80339.1"/>
    <property type="molecule type" value="Genomic_DNA"/>
</dbReference>
<proteinExistence type="predicted"/>
<keyword evidence="4" id="KW-1185">Reference proteome</keyword>
<evidence type="ECO:0000259" key="2">
    <source>
        <dbReference type="Pfam" id="PF00076"/>
    </source>
</evidence>
<dbReference type="AlphaFoldDB" id="A0A1D3DA48"/>
<protein>
    <submittedName>
        <fullName evidence="3">RNA recognition family related protein</fullName>
    </submittedName>
</protein>
<evidence type="ECO:0000313" key="3">
    <source>
        <dbReference type="EMBL" id="OEH80339.1"/>
    </source>
</evidence>
<feature type="domain" description="RRM" evidence="2">
    <location>
        <begin position="32"/>
        <end position="64"/>
    </location>
</feature>
<comment type="caution">
    <text evidence="3">The sequence shown here is derived from an EMBL/GenBank/DDBJ whole genome shotgun (WGS) entry which is preliminary data.</text>
</comment>
<sequence length="107" mass="11133">MLSAPGGPASASAPLGSTGGPLGRLYGPRNVLYVRNLSPLVTEEHLKAIFSHCAEVLRVEFKPLPGGPSGAPGGGRYCELEFVDSAGITAASRLLPRYSTELALVRN</sequence>
<dbReference type="Gene3D" id="3.30.70.330">
    <property type="match status" value="1"/>
</dbReference>
<gene>
    <name evidence="3" type="ORF">cyc_07841</name>
</gene>
<reference evidence="3 4" key="1">
    <citation type="journal article" date="2016" name="BMC Genomics">
        <title>Comparative genomics reveals Cyclospora cayetanensis possesses coccidia-like metabolism and invasion components but unique surface antigens.</title>
        <authorList>
            <person name="Liu S."/>
            <person name="Wang L."/>
            <person name="Zheng H."/>
            <person name="Xu Z."/>
            <person name="Roellig D.M."/>
            <person name="Li N."/>
            <person name="Frace M.A."/>
            <person name="Tang K."/>
            <person name="Arrowood M.J."/>
            <person name="Moss D.M."/>
            <person name="Zhang L."/>
            <person name="Feng Y."/>
            <person name="Xiao L."/>
        </authorList>
    </citation>
    <scope>NUCLEOTIDE SEQUENCE [LARGE SCALE GENOMIC DNA]</scope>
    <source>
        <strain evidence="3 4">CHN_HEN01</strain>
    </source>
</reference>
<dbReference type="GO" id="GO:0003723">
    <property type="term" value="F:RNA binding"/>
    <property type="evidence" value="ECO:0007669"/>
    <property type="project" value="InterPro"/>
</dbReference>
<accession>A0A1D3DA48</accession>